<reference evidence="4" key="1">
    <citation type="submission" date="2023-11" db="EMBL/GenBank/DDBJ databases">
        <title>Genome assemblies of two species of porcelain crab, Petrolisthes cinctipes and Petrolisthes manimaculis (Anomura: Porcellanidae).</title>
        <authorList>
            <person name="Angst P."/>
        </authorList>
    </citation>
    <scope>NUCLEOTIDE SEQUENCE</scope>
    <source>
        <strain evidence="4">PB745_02</strain>
        <tissue evidence="4">Gill</tissue>
    </source>
</reference>
<name>A0AAE1TTT0_9EUCA</name>
<evidence type="ECO:0000259" key="3">
    <source>
        <dbReference type="Pfam" id="PF00561"/>
    </source>
</evidence>
<dbReference type="InterPro" id="IPR029058">
    <property type="entry name" value="AB_hydrolase_fold"/>
</dbReference>
<dbReference type="PANTHER" id="PTHR43798">
    <property type="entry name" value="MONOACYLGLYCEROL LIPASE"/>
    <property type="match status" value="1"/>
</dbReference>
<dbReference type="Pfam" id="PF00561">
    <property type="entry name" value="Abhydrolase_1"/>
    <property type="match status" value="1"/>
</dbReference>
<proteinExistence type="inferred from homology"/>
<dbReference type="AlphaFoldDB" id="A0AAE1TTT0"/>
<dbReference type="GO" id="GO:0016787">
    <property type="term" value="F:hydrolase activity"/>
    <property type="evidence" value="ECO:0007669"/>
    <property type="project" value="UniProtKB-KW"/>
</dbReference>
<organism evidence="4 5">
    <name type="scientific">Petrolisthes manimaculis</name>
    <dbReference type="NCBI Taxonomy" id="1843537"/>
    <lineage>
        <taxon>Eukaryota</taxon>
        <taxon>Metazoa</taxon>
        <taxon>Ecdysozoa</taxon>
        <taxon>Arthropoda</taxon>
        <taxon>Crustacea</taxon>
        <taxon>Multicrustacea</taxon>
        <taxon>Malacostraca</taxon>
        <taxon>Eumalacostraca</taxon>
        <taxon>Eucarida</taxon>
        <taxon>Decapoda</taxon>
        <taxon>Pleocyemata</taxon>
        <taxon>Anomura</taxon>
        <taxon>Galatheoidea</taxon>
        <taxon>Porcellanidae</taxon>
        <taxon>Petrolisthes</taxon>
    </lineage>
</organism>
<dbReference type="InterPro" id="IPR050266">
    <property type="entry name" value="AB_hydrolase_sf"/>
</dbReference>
<evidence type="ECO:0000313" key="5">
    <source>
        <dbReference type="Proteomes" id="UP001292094"/>
    </source>
</evidence>
<keyword evidence="5" id="KW-1185">Reference proteome</keyword>
<dbReference type="PRINTS" id="PR00111">
    <property type="entry name" value="ABHYDROLASE"/>
</dbReference>
<gene>
    <name evidence="4" type="ORF">Pmani_029526</name>
</gene>
<dbReference type="GO" id="GO:0016020">
    <property type="term" value="C:membrane"/>
    <property type="evidence" value="ECO:0007669"/>
    <property type="project" value="TreeGrafter"/>
</dbReference>
<comment type="similarity">
    <text evidence="1">Belongs to the AB hydrolase superfamily.</text>
</comment>
<dbReference type="SUPFAM" id="SSF53474">
    <property type="entry name" value="alpha/beta-Hydrolases"/>
    <property type="match status" value="1"/>
</dbReference>
<evidence type="ECO:0000313" key="4">
    <source>
        <dbReference type="EMBL" id="KAK4298113.1"/>
    </source>
</evidence>
<evidence type="ECO:0000256" key="2">
    <source>
        <dbReference type="ARBA" id="ARBA00022801"/>
    </source>
</evidence>
<dbReference type="EMBL" id="JAWZYT010003501">
    <property type="protein sequence ID" value="KAK4298113.1"/>
    <property type="molecule type" value="Genomic_DNA"/>
</dbReference>
<dbReference type="PANTHER" id="PTHR43798:SF14">
    <property type="entry name" value="SERINE HYDROLASE-LIKE PROTEIN DDB_G0286239"/>
    <property type="match status" value="1"/>
</dbReference>
<evidence type="ECO:0000256" key="1">
    <source>
        <dbReference type="ARBA" id="ARBA00008645"/>
    </source>
</evidence>
<dbReference type="Proteomes" id="UP001292094">
    <property type="component" value="Unassembled WGS sequence"/>
</dbReference>
<dbReference type="Gene3D" id="3.40.50.1820">
    <property type="entry name" value="alpha/beta hydrolase"/>
    <property type="match status" value="1"/>
</dbReference>
<keyword evidence="2" id="KW-0378">Hydrolase</keyword>
<protein>
    <recommendedName>
        <fullName evidence="3">AB hydrolase-1 domain-containing protein</fullName>
    </recommendedName>
</protein>
<comment type="caution">
    <text evidence="4">The sequence shown here is derived from an EMBL/GenBank/DDBJ whole genome shotgun (WGS) entry which is preliminary data.</text>
</comment>
<dbReference type="InterPro" id="IPR000073">
    <property type="entry name" value="AB_hydrolase_1"/>
</dbReference>
<sequence>MSFIFGSGLMLKRLSSSCFVQGKTLCTQNIYRPKMYELEEAKEIKIPIPSGYIAGKVWNEGGTSTPILGLHGFMDNAGTWDTMAPLLPQCHSLVSIDLTGHGLSSRYPIGGFGHLISYVIIVERVMQHFGWNEVNILGHSMGAGIGLLYAGTFPEKVKKLVMIDLIKPMSTPAADQPEKTALGISDLIKAESRLESNPPSYEYDVIIDKMVKSYGNSLTEESAKILLKRGSVRQPDGSYSFNYDPRLKTRGVLGMTMEQQKEYGNRFPALNENNFF</sequence>
<feature type="domain" description="AB hydrolase-1" evidence="3">
    <location>
        <begin position="66"/>
        <end position="171"/>
    </location>
</feature>
<accession>A0AAE1TTT0</accession>